<evidence type="ECO:0008006" key="5">
    <source>
        <dbReference type="Google" id="ProtNLM"/>
    </source>
</evidence>
<accession>A0ABQ9YWX3</accession>
<proteinExistence type="predicted"/>
<keyword evidence="4" id="KW-1185">Reference proteome</keyword>
<dbReference type="InterPro" id="IPR009038">
    <property type="entry name" value="GOLD_dom"/>
</dbReference>
<dbReference type="CDD" id="cd00170">
    <property type="entry name" value="SEC14"/>
    <property type="match status" value="1"/>
</dbReference>
<dbReference type="SUPFAM" id="SSF101576">
    <property type="entry name" value="Supernatant protein factor (SPF), C-terminal domain"/>
    <property type="match status" value="1"/>
</dbReference>
<dbReference type="SMART" id="SM00516">
    <property type="entry name" value="SEC14"/>
    <property type="match status" value="1"/>
</dbReference>
<sequence length="454" mass="52391">MIEGKLNMFFHSTSNDHVSVSGLSLTRFKMSVINSPSFHPIQQKTTIDQRQFAGKEIKPQDSNSNYSHFFVDETPEIIKNKISIQQLRNAVSDCKLHDSRDEYILKWLSVFGFDVARAEKMLRQTLEWRRVNDVDDIFETYIPREVLKKYYPFGQIGVDKFGCPIFMHTFGRTDLPGILLSSTKKEFSNFVLFMLESYVRATKVETERTGRQITRSTYIFDYECVTFKDLSRKCVLENLIETCKLIFTHYPDSSRRLFIINAPSYFPMVLTLIKPFLHESDVPKIKIIGNNKNEWLAALLEEIEADQLPVHYGGTMTDPDGDPTCPSKFNMGGKVPESYYLSNNAPVAKDYMETMNVMAGGKKKLKFKIDAADSTMSWEFMTEGGDVGFRIYKKDSKDHDNLIPSSRVDSHLIMEEGHIKCHQPGNYVFEFDNSFSYLRAKKIRYHVVVDPPSF</sequence>
<dbReference type="InterPro" id="IPR036865">
    <property type="entry name" value="CRAL-TRIO_dom_sf"/>
</dbReference>
<feature type="domain" description="GOLD" evidence="2">
    <location>
        <begin position="348"/>
        <end position="449"/>
    </location>
</feature>
<evidence type="ECO:0000259" key="1">
    <source>
        <dbReference type="PROSITE" id="PS50191"/>
    </source>
</evidence>
<evidence type="ECO:0000313" key="4">
    <source>
        <dbReference type="Proteomes" id="UP001234178"/>
    </source>
</evidence>
<dbReference type="PROSITE" id="PS50191">
    <property type="entry name" value="CRAL_TRIO"/>
    <property type="match status" value="1"/>
</dbReference>
<dbReference type="InterPro" id="IPR036598">
    <property type="entry name" value="GOLD_dom_sf"/>
</dbReference>
<comment type="caution">
    <text evidence="3">The sequence shown here is derived from an EMBL/GenBank/DDBJ whole genome shotgun (WGS) entry which is preliminary data.</text>
</comment>
<dbReference type="EMBL" id="JAOYFB010000001">
    <property type="protein sequence ID" value="KAK4004690.1"/>
    <property type="molecule type" value="Genomic_DNA"/>
</dbReference>
<dbReference type="Proteomes" id="UP001234178">
    <property type="component" value="Unassembled WGS sequence"/>
</dbReference>
<dbReference type="PANTHER" id="PTHR23324:SF83">
    <property type="entry name" value="SEC14-LIKE PROTEIN 2"/>
    <property type="match status" value="1"/>
</dbReference>
<dbReference type="PANTHER" id="PTHR23324">
    <property type="entry name" value="SEC14 RELATED PROTEIN"/>
    <property type="match status" value="1"/>
</dbReference>
<organism evidence="3 4">
    <name type="scientific">Daphnia magna</name>
    <dbReference type="NCBI Taxonomy" id="35525"/>
    <lineage>
        <taxon>Eukaryota</taxon>
        <taxon>Metazoa</taxon>
        <taxon>Ecdysozoa</taxon>
        <taxon>Arthropoda</taxon>
        <taxon>Crustacea</taxon>
        <taxon>Branchiopoda</taxon>
        <taxon>Diplostraca</taxon>
        <taxon>Cladocera</taxon>
        <taxon>Anomopoda</taxon>
        <taxon>Daphniidae</taxon>
        <taxon>Daphnia</taxon>
    </lineage>
</organism>
<name>A0ABQ9YWX3_9CRUS</name>
<feature type="domain" description="CRAL-TRIO" evidence="1">
    <location>
        <begin position="143"/>
        <end position="320"/>
    </location>
</feature>
<dbReference type="SUPFAM" id="SSF46938">
    <property type="entry name" value="CRAL/TRIO N-terminal domain"/>
    <property type="match status" value="1"/>
</dbReference>
<dbReference type="InterPro" id="IPR001251">
    <property type="entry name" value="CRAL-TRIO_dom"/>
</dbReference>
<dbReference type="SUPFAM" id="SSF52087">
    <property type="entry name" value="CRAL/TRIO domain"/>
    <property type="match status" value="1"/>
</dbReference>
<dbReference type="Pfam" id="PF00650">
    <property type="entry name" value="CRAL_TRIO"/>
    <property type="match status" value="1"/>
</dbReference>
<dbReference type="Gene3D" id="3.40.525.10">
    <property type="entry name" value="CRAL-TRIO lipid binding domain"/>
    <property type="match status" value="1"/>
</dbReference>
<dbReference type="InterPro" id="IPR051064">
    <property type="entry name" value="SEC14/CRAL-TRIO_domain"/>
</dbReference>
<protein>
    <recommendedName>
        <fullName evidence="5">Cral/trio domain-containing protein</fullName>
    </recommendedName>
</protein>
<evidence type="ECO:0000313" key="3">
    <source>
        <dbReference type="EMBL" id="KAK4004690.1"/>
    </source>
</evidence>
<reference evidence="3 4" key="1">
    <citation type="journal article" date="2023" name="Nucleic Acids Res.">
        <title>The hologenome of Daphnia magna reveals possible DNA methylation and microbiome-mediated evolution of the host genome.</title>
        <authorList>
            <person name="Chaturvedi A."/>
            <person name="Li X."/>
            <person name="Dhandapani V."/>
            <person name="Marshall H."/>
            <person name="Kissane S."/>
            <person name="Cuenca-Cambronero M."/>
            <person name="Asole G."/>
            <person name="Calvet F."/>
            <person name="Ruiz-Romero M."/>
            <person name="Marangio P."/>
            <person name="Guigo R."/>
            <person name="Rago D."/>
            <person name="Mirbahai L."/>
            <person name="Eastwood N."/>
            <person name="Colbourne J.K."/>
            <person name="Zhou J."/>
            <person name="Mallon E."/>
            <person name="Orsini L."/>
        </authorList>
    </citation>
    <scope>NUCLEOTIDE SEQUENCE [LARGE SCALE GENOMIC DNA]</scope>
    <source>
        <strain evidence="3">LRV0_1</strain>
    </source>
</reference>
<dbReference type="Gene3D" id="2.60.120.680">
    <property type="entry name" value="GOLD domain"/>
    <property type="match status" value="1"/>
</dbReference>
<dbReference type="InterPro" id="IPR036273">
    <property type="entry name" value="CRAL/TRIO_N_dom_sf"/>
</dbReference>
<dbReference type="PROSITE" id="PS50866">
    <property type="entry name" value="GOLD"/>
    <property type="match status" value="1"/>
</dbReference>
<gene>
    <name evidence="3" type="ORF">OUZ56_006418</name>
</gene>
<evidence type="ECO:0000259" key="2">
    <source>
        <dbReference type="PROSITE" id="PS50866"/>
    </source>
</evidence>